<evidence type="ECO:0000313" key="1">
    <source>
        <dbReference type="EMBL" id="PLS04010.1"/>
    </source>
</evidence>
<dbReference type="EMBL" id="PGVE01000048">
    <property type="protein sequence ID" value="PLS04010.1"/>
    <property type="molecule type" value="Genomic_DNA"/>
</dbReference>
<name>A0A2N5HES4_9BACI</name>
<gene>
    <name evidence="1" type="ORF">CVD27_12685</name>
</gene>
<dbReference type="AlphaFoldDB" id="A0A2N5HES4"/>
<evidence type="ECO:0008006" key="3">
    <source>
        <dbReference type="Google" id="ProtNLM"/>
    </source>
</evidence>
<reference evidence="1 2" key="1">
    <citation type="submission" date="2017-11" db="EMBL/GenBank/DDBJ databases">
        <title>Comparitive Functional Genomics of Dry Heat Resistant strains isolated from the Viking Spacecraft.</title>
        <authorList>
            <person name="Seuylemezian A."/>
            <person name="Cooper K."/>
            <person name="Vaishampayan P."/>
        </authorList>
    </citation>
    <scope>NUCLEOTIDE SEQUENCE [LARGE SCALE GENOMIC DNA]</scope>
    <source>
        <strain evidence="1 2">V32-6</strain>
    </source>
</reference>
<dbReference type="Pfam" id="PF13814">
    <property type="entry name" value="Replic_Relax"/>
    <property type="match status" value="1"/>
</dbReference>
<dbReference type="InterPro" id="IPR025855">
    <property type="entry name" value="Replic_Relax"/>
</dbReference>
<proteinExistence type="predicted"/>
<organism evidence="1 2">
    <name type="scientific">Neobacillus cucumis</name>
    <dbReference type="NCBI Taxonomy" id="1740721"/>
    <lineage>
        <taxon>Bacteria</taxon>
        <taxon>Bacillati</taxon>
        <taxon>Bacillota</taxon>
        <taxon>Bacilli</taxon>
        <taxon>Bacillales</taxon>
        <taxon>Bacillaceae</taxon>
        <taxon>Neobacillus</taxon>
    </lineage>
</organism>
<dbReference type="Proteomes" id="UP000234950">
    <property type="component" value="Unassembled WGS sequence"/>
</dbReference>
<comment type="caution">
    <text evidence="1">The sequence shown here is derived from an EMBL/GenBank/DDBJ whole genome shotgun (WGS) entry which is preliminary data.</text>
</comment>
<evidence type="ECO:0000313" key="2">
    <source>
        <dbReference type="Proteomes" id="UP000234950"/>
    </source>
</evidence>
<sequence length="197" mass="23732">MKPLNKRQEQILLSLKRLDYLDRDQLNKIHRLGTIRNTNRILQQLSSYLEKYREDYSTIFYLNKEGREYVASEKIRKKTNFVQHVIMRNQFYIYAGFPSEWKNEMELSDGEYKVICDAWFKAKGKYHILEVDYQQTMKENRNKIEKYKGLYKNKSMENKLGHVPPLIWVTTTELRKKKLAELCKGLLYGVYTINDIK</sequence>
<dbReference type="OrthoDB" id="2601083at2"/>
<protein>
    <recommendedName>
        <fullName evidence="3">Replication-relaxation</fullName>
    </recommendedName>
</protein>
<keyword evidence="2" id="KW-1185">Reference proteome</keyword>
<accession>A0A2N5HES4</accession>